<evidence type="ECO:0000313" key="3">
    <source>
        <dbReference type="EMBL" id="RUT32809.1"/>
    </source>
</evidence>
<reference evidence="3 4" key="1">
    <citation type="journal article" date="2016" name="Int. J. Syst. Evol. Microbiol.">
        <title>Arsenicitalea aurantiaca gen. nov., sp. nov., a new member of the family Hyphomicrobiaceae, isolated from high-arsenic sediment.</title>
        <authorList>
            <person name="Mu Y."/>
            <person name="Zhou L."/>
            <person name="Zeng X.C."/>
            <person name="Liu L."/>
            <person name="Pan Y."/>
            <person name="Chen X."/>
            <person name="Wang J."/>
            <person name="Li S."/>
            <person name="Li W.J."/>
            <person name="Wang Y."/>
        </authorList>
    </citation>
    <scope>NUCLEOTIDE SEQUENCE [LARGE SCALE GENOMIC DNA]</scope>
    <source>
        <strain evidence="3 4">42-50</strain>
    </source>
</reference>
<dbReference type="OrthoDB" id="9805228at2"/>
<evidence type="ECO:0000259" key="2">
    <source>
        <dbReference type="Pfam" id="PF08327"/>
    </source>
</evidence>
<dbReference type="Proteomes" id="UP000281547">
    <property type="component" value="Unassembled WGS sequence"/>
</dbReference>
<evidence type="ECO:0000313" key="4">
    <source>
        <dbReference type="Proteomes" id="UP000281547"/>
    </source>
</evidence>
<proteinExistence type="inferred from homology"/>
<dbReference type="EMBL" id="RZNJ01000002">
    <property type="protein sequence ID" value="RUT32809.1"/>
    <property type="molecule type" value="Genomic_DNA"/>
</dbReference>
<dbReference type="Gene3D" id="3.30.530.20">
    <property type="match status" value="1"/>
</dbReference>
<dbReference type="InterPro" id="IPR023393">
    <property type="entry name" value="START-like_dom_sf"/>
</dbReference>
<comment type="similarity">
    <text evidence="1">Belongs to the AHA1 family.</text>
</comment>
<dbReference type="SUPFAM" id="SSF55961">
    <property type="entry name" value="Bet v1-like"/>
    <property type="match status" value="1"/>
</dbReference>
<gene>
    <name evidence="3" type="ORF">EMQ25_06615</name>
</gene>
<keyword evidence="4" id="KW-1185">Reference proteome</keyword>
<dbReference type="Pfam" id="PF08327">
    <property type="entry name" value="AHSA1"/>
    <property type="match status" value="1"/>
</dbReference>
<protein>
    <submittedName>
        <fullName evidence="3">ATPase</fullName>
    </submittedName>
</protein>
<dbReference type="RefSeq" id="WP_127187766.1">
    <property type="nucleotide sequence ID" value="NZ_RZNJ01000002.1"/>
</dbReference>
<accession>A0A433XFD2</accession>
<name>A0A433XFD2_9HYPH</name>
<feature type="domain" description="Activator of Hsp90 ATPase homologue 1/2-like C-terminal" evidence="2">
    <location>
        <begin position="22"/>
        <end position="154"/>
    </location>
</feature>
<dbReference type="AlphaFoldDB" id="A0A433XFD2"/>
<sequence>MSSLEVTIPTDREVLTRRRFSAPRGLVYRAHTEPDLIKRWLLGPPGWTMPECRFDARVGGSYFYRWAHPTEPGFALTGIITEIDPPDRIVSRENFDSQWTGGETEVTQDFIPDGDGTIVAQRILFASREAREAGMATGMTDGMAMSFDALERLLAELA</sequence>
<organism evidence="3 4">
    <name type="scientific">Arsenicitalea aurantiaca</name>
    <dbReference type="NCBI Taxonomy" id="1783274"/>
    <lineage>
        <taxon>Bacteria</taxon>
        <taxon>Pseudomonadati</taxon>
        <taxon>Pseudomonadota</taxon>
        <taxon>Alphaproteobacteria</taxon>
        <taxon>Hyphomicrobiales</taxon>
        <taxon>Devosiaceae</taxon>
        <taxon>Arsenicitalea</taxon>
    </lineage>
</organism>
<evidence type="ECO:0000256" key="1">
    <source>
        <dbReference type="ARBA" id="ARBA00006817"/>
    </source>
</evidence>
<comment type="caution">
    <text evidence="3">The sequence shown here is derived from an EMBL/GenBank/DDBJ whole genome shotgun (WGS) entry which is preliminary data.</text>
</comment>
<dbReference type="InterPro" id="IPR013538">
    <property type="entry name" value="ASHA1/2-like_C"/>
</dbReference>